<comment type="caution">
    <text evidence="2">The sequence shown here is derived from an EMBL/GenBank/DDBJ whole genome shotgun (WGS) entry which is preliminary data.</text>
</comment>
<evidence type="ECO:0000256" key="1">
    <source>
        <dbReference type="SAM" id="Coils"/>
    </source>
</evidence>
<keyword evidence="3" id="KW-1185">Reference proteome</keyword>
<name>A0ABQ4NRW1_9RHOB</name>
<evidence type="ECO:0000313" key="3">
    <source>
        <dbReference type="Proteomes" id="UP000786693"/>
    </source>
</evidence>
<dbReference type="Proteomes" id="UP000786693">
    <property type="component" value="Unassembled WGS sequence"/>
</dbReference>
<evidence type="ECO:0000313" key="2">
    <source>
        <dbReference type="EMBL" id="GIT97159.1"/>
    </source>
</evidence>
<accession>A0ABQ4NRW1</accession>
<organism evidence="2 3">
    <name type="scientific">Jannaschia pagri</name>
    <dbReference type="NCBI Taxonomy" id="2829797"/>
    <lineage>
        <taxon>Bacteria</taxon>
        <taxon>Pseudomonadati</taxon>
        <taxon>Pseudomonadota</taxon>
        <taxon>Alphaproteobacteria</taxon>
        <taxon>Rhodobacterales</taxon>
        <taxon>Roseobacteraceae</taxon>
        <taxon>Jannaschia</taxon>
    </lineage>
</organism>
<keyword evidence="1" id="KW-0175">Coiled coil</keyword>
<dbReference type="RefSeq" id="WP_220750635.1">
    <property type="nucleotide sequence ID" value="NZ_BPFH01000013.1"/>
</dbReference>
<sequence>MARKTDEQRLQELQETRAKLAEREKGIKARLSAKKRKEDARRKVIVGAVILANAEHDEEFHDYIWTILKNRVIRDTDREFLGLPPLTEADRRRINEADAKRKAAQKLRAKKSDS</sequence>
<gene>
    <name evidence="2" type="ORF">JANAI62_37820</name>
</gene>
<dbReference type="EMBL" id="BPFH01000013">
    <property type="protein sequence ID" value="GIT97159.1"/>
    <property type="molecule type" value="Genomic_DNA"/>
</dbReference>
<reference evidence="2 3" key="1">
    <citation type="submission" date="2021-05" db="EMBL/GenBank/DDBJ databases">
        <title>Bacteria Genome sequencing.</title>
        <authorList>
            <person name="Takabe Y."/>
            <person name="Nakajima Y."/>
            <person name="Suzuki S."/>
            <person name="Shiozaki T."/>
        </authorList>
    </citation>
    <scope>NUCLEOTIDE SEQUENCE [LARGE SCALE GENOMIC DNA]</scope>
    <source>
        <strain evidence="2 3">AI_62</strain>
    </source>
</reference>
<evidence type="ECO:0008006" key="4">
    <source>
        <dbReference type="Google" id="ProtNLM"/>
    </source>
</evidence>
<proteinExistence type="predicted"/>
<feature type="coiled-coil region" evidence="1">
    <location>
        <begin position="3"/>
        <end position="30"/>
    </location>
</feature>
<protein>
    <recommendedName>
        <fullName evidence="4">Conjugal transfer protein TraD</fullName>
    </recommendedName>
</protein>